<organism evidence="1 2">
    <name type="scientific">Paramuricea clavata</name>
    <name type="common">Red gorgonian</name>
    <name type="synonym">Violescent sea-whip</name>
    <dbReference type="NCBI Taxonomy" id="317549"/>
    <lineage>
        <taxon>Eukaryota</taxon>
        <taxon>Metazoa</taxon>
        <taxon>Cnidaria</taxon>
        <taxon>Anthozoa</taxon>
        <taxon>Octocorallia</taxon>
        <taxon>Malacalcyonacea</taxon>
        <taxon>Plexauridae</taxon>
        <taxon>Paramuricea</taxon>
    </lineage>
</organism>
<proteinExistence type="predicted"/>
<sequence length="88" mass="10228">MRTMRKKKINTRACHIIDTKSTSCTFSTLEDCYVVFKNDQDPEGVEANLEAVLETIPEEKLPKLSKHWEELTPPTSSVKMKWIMVPFR</sequence>
<dbReference type="EMBL" id="CACRXK020006427">
    <property type="protein sequence ID" value="CAB4009356.1"/>
    <property type="molecule type" value="Genomic_DNA"/>
</dbReference>
<gene>
    <name evidence="1" type="ORF">PACLA_8A038135</name>
</gene>
<evidence type="ECO:0000313" key="1">
    <source>
        <dbReference type="EMBL" id="CAB4009356.1"/>
    </source>
</evidence>
<name>A0A6S7HVD2_PARCT</name>
<accession>A0A6S7HVD2</accession>
<evidence type="ECO:0000313" key="2">
    <source>
        <dbReference type="Proteomes" id="UP001152795"/>
    </source>
</evidence>
<keyword evidence="2" id="KW-1185">Reference proteome</keyword>
<reference evidence="1" key="1">
    <citation type="submission" date="2020-04" db="EMBL/GenBank/DDBJ databases">
        <authorList>
            <person name="Alioto T."/>
            <person name="Alioto T."/>
            <person name="Gomez Garrido J."/>
        </authorList>
    </citation>
    <scope>NUCLEOTIDE SEQUENCE</scope>
    <source>
        <strain evidence="1">A484AB</strain>
    </source>
</reference>
<comment type="caution">
    <text evidence="1">The sequence shown here is derived from an EMBL/GenBank/DDBJ whole genome shotgun (WGS) entry which is preliminary data.</text>
</comment>
<dbReference type="AlphaFoldDB" id="A0A6S7HVD2"/>
<protein>
    <submittedName>
        <fullName evidence="1">Uncharacterized protein</fullName>
    </submittedName>
</protein>
<dbReference type="Proteomes" id="UP001152795">
    <property type="component" value="Unassembled WGS sequence"/>
</dbReference>